<feature type="transmembrane region" description="Helical" evidence="9">
    <location>
        <begin position="252"/>
        <end position="269"/>
    </location>
</feature>
<evidence type="ECO:0000256" key="8">
    <source>
        <dbReference type="SAM" id="MobiDB-lite"/>
    </source>
</evidence>
<comment type="caution">
    <text evidence="11">The sequence shown here is derived from an EMBL/GenBank/DDBJ whole genome shotgun (WGS) entry which is preliminary data.</text>
</comment>
<feature type="transmembrane region" description="Helical" evidence="9">
    <location>
        <begin position="98"/>
        <end position="127"/>
    </location>
</feature>
<dbReference type="OrthoDB" id="9774335at2"/>
<comment type="subcellular location">
    <subcellularLocation>
        <location evidence="1">Cell membrane</location>
        <topology evidence="1">Multi-pass membrane protein</topology>
    </subcellularLocation>
</comment>
<keyword evidence="3" id="KW-0813">Transport</keyword>
<feature type="domain" description="Citrate transporter-like" evidence="10">
    <location>
        <begin position="17"/>
        <end position="401"/>
    </location>
</feature>
<dbReference type="RefSeq" id="WP_046152701.1">
    <property type="nucleotide sequence ID" value="NZ_CADFGU010000001.1"/>
</dbReference>
<feature type="transmembrane region" description="Helical" evidence="9">
    <location>
        <begin position="314"/>
        <end position="334"/>
    </location>
</feature>
<feature type="region of interest" description="Disordered" evidence="8">
    <location>
        <begin position="207"/>
        <end position="244"/>
    </location>
</feature>
<dbReference type="AlphaFoldDB" id="A0A0F5K1K4"/>
<dbReference type="Proteomes" id="UP000033618">
    <property type="component" value="Unassembled WGS sequence"/>
</dbReference>
<evidence type="ECO:0000256" key="3">
    <source>
        <dbReference type="ARBA" id="ARBA00022448"/>
    </source>
</evidence>
<proteinExistence type="inferred from homology"/>
<evidence type="ECO:0000256" key="4">
    <source>
        <dbReference type="ARBA" id="ARBA00022475"/>
    </source>
</evidence>
<keyword evidence="12" id="KW-1185">Reference proteome</keyword>
<dbReference type="Pfam" id="PF03600">
    <property type="entry name" value="CitMHS"/>
    <property type="match status" value="1"/>
</dbReference>
<dbReference type="GO" id="GO:0015105">
    <property type="term" value="F:arsenite transmembrane transporter activity"/>
    <property type="evidence" value="ECO:0007669"/>
    <property type="project" value="InterPro"/>
</dbReference>
<reference evidence="11 12" key="1">
    <citation type="submission" date="2015-03" db="EMBL/GenBank/DDBJ databases">
        <title>Draft Genome Sequence of Burkholderia andropogonis type strain ICMP2807, isolated from Sorghum bicolor.</title>
        <authorList>
            <person name="Lopes-Santos L."/>
            <person name="Castro D.B."/>
            <person name="Ottoboni L.M."/>
            <person name="Park D."/>
            <person name="Weirc B.S."/>
            <person name="Destefano S.A."/>
        </authorList>
    </citation>
    <scope>NUCLEOTIDE SEQUENCE [LARGE SCALE GENOMIC DNA]</scope>
    <source>
        <strain evidence="11 12">ICMP2807</strain>
    </source>
</reference>
<evidence type="ECO:0000256" key="9">
    <source>
        <dbReference type="SAM" id="Phobius"/>
    </source>
</evidence>
<evidence type="ECO:0000313" key="11">
    <source>
        <dbReference type="EMBL" id="KKB63800.1"/>
    </source>
</evidence>
<feature type="transmembrane region" description="Helical" evidence="9">
    <location>
        <begin position="275"/>
        <end position="293"/>
    </location>
</feature>
<evidence type="ECO:0000259" key="10">
    <source>
        <dbReference type="Pfam" id="PF03600"/>
    </source>
</evidence>
<dbReference type="PANTHER" id="PTHR43302:SF5">
    <property type="entry name" value="TRANSPORTER ARSB-RELATED"/>
    <property type="match status" value="1"/>
</dbReference>
<evidence type="ECO:0000256" key="5">
    <source>
        <dbReference type="ARBA" id="ARBA00022692"/>
    </source>
</evidence>
<protein>
    <recommendedName>
        <fullName evidence="10">Citrate transporter-like domain-containing protein</fullName>
    </recommendedName>
</protein>
<evidence type="ECO:0000313" key="12">
    <source>
        <dbReference type="Proteomes" id="UP000033618"/>
    </source>
</evidence>
<evidence type="ECO:0000256" key="2">
    <source>
        <dbReference type="ARBA" id="ARBA00009843"/>
    </source>
</evidence>
<feature type="transmembrane region" description="Helical" evidence="9">
    <location>
        <begin position="139"/>
        <end position="160"/>
    </location>
</feature>
<feature type="transmembrane region" description="Helical" evidence="9">
    <location>
        <begin position="438"/>
        <end position="459"/>
    </location>
</feature>
<keyword evidence="4" id="KW-1003">Cell membrane</keyword>
<feature type="transmembrane region" description="Helical" evidence="9">
    <location>
        <begin position="29"/>
        <end position="46"/>
    </location>
</feature>
<dbReference type="PANTHER" id="PTHR43302">
    <property type="entry name" value="TRANSPORTER ARSB-RELATED"/>
    <property type="match status" value="1"/>
</dbReference>
<dbReference type="InterPro" id="IPR000802">
    <property type="entry name" value="Arsenical_pump_ArsB"/>
</dbReference>
<dbReference type="PATRIC" id="fig|28092.6.peg.2090"/>
<evidence type="ECO:0000256" key="1">
    <source>
        <dbReference type="ARBA" id="ARBA00004651"/>
    </source>
</evidence>
<evidence type="ECO:0000256" key="6">
    <source>
        <dbReference type="ARBA" id="ARBA00022989"/>
    </source>
</evidence>
<evidence type="ECO:0000256" key="7">
    <source>
        <dbReference type="ARBA" id="ARBA00023136"/>
    </source>
</evidence>
<dbReference type="CDD" id="cd01118">
    <property type="entry name" value="ArsB_permease"/>
    <property type="match status" value="1"/>
</dbReference>
<keyword evidence="6 9" id="KW-1133">Transmembrane helix</keyword>
<dbReference type="STRING" id="28092.WM40_08865"/>
<sequence length="469" mass="48637">MPTSVIWCVIVLSIVGVMTRPLRLPEAVFALGGAAVLCLGGALSWPMAGQAVLKGMDVYLFLTGMMLVSEIARQTGVFDFVAEHAARRARGSAYRLLWLVYAVGVVVTALMSNDATAVVLTPAVLAATRASKVREPLPYLYACAFVANAASFVLPIANPANLVVFQNHMPPLGAWLVRFALPSLLSIGLTYGALRFTQRVALRNAFSDNAERPGRDSKRNRSQGVMAGNDASKPDTGARDAPGQTLSVTGRWAVAGIAALVVVMLTASACDVELGAPTAACGCLVLAIVTLAARKRRPGGDADPFRVTDVLRGVSWGVLPLVAGLFVLVEALAQTGVLHVAGTWLKQRVQDGSLSNQAVVAAGVGIVTALLGNVVNNLPAGLVAGTVLGQAHAPTLIASAVAIGIDLGPNLSVTGSLATLLWLTALRREGLHVSAWSFLRVGAVVMIPALLAALAGLVLQDILVSMLTA</sequence>
<keyword evidence="7 9" id="KW-0472">Membrane</keyword>
<feature type="transmembrane region" description="Helical" evidence="9">
    <location>
        <begin position="172"/>
        <end position="194"/>
    </location>
</feature>
<comment type="similarity">
    <text evidence="2">Belongs to the CitM (TC 2.A.11) transporter family.</text>
</comment>
<gene>
    <name evidence="11" type="ORF">WM40_08865</name>
</gene>
<feature type="transmembrane region" description="Helical" evidence="9">
    <location>
        <begin position="382"/>
        <end position="403"/>
    </location>
</feature>
<accession>A0A0F5K1K4</accession>
<feature type="transmembrane region" description="Helical" evidence="9">
    <location>
        <begin position="354"/>
        <end position="375"/>
    </location>
</feature>
<dbReference type="GO" id="GO:0005886">
    <property type="term" value="C:plasma membrane"/>
    <property type="evidence" value="ECO:0007669"/>
    <property type="project" value="UniProtKB-SubCell"/>
</dbReference>
<feature type="compositionally biased region" description="Basic and acidic residues" evidence="8">
    <location>
        <begin position="209"/>
        <end position="219"/>
    </location>
</feature>
<dbReference type="InterPro" id="IPR004680">
    <property type="entry name" value="Cit_transptr-like_dom"/>
</dbReference>
<dbReference type="EMBL" id="LAQU01000007">
    <property type="protein sequence ID" value="KKB63800.1"/>
    <property type="molecule type" value="Genomic_DNA"/>
</dbReference>
<name>A0A0F5K1K4_9BURK</name>
<keyword evidence="5 9" id="KW-0812">Transmembrane</keyword>
<organism evidence="11 12">
    <name type="scientific">Robbsia andropogonis</name>
    <dbReference type="NCBI Taxonomy" id="28092"/>
    <lineage>
        <taxon>Bacteria</taxon>
        <taxon>Pseudomonadati</taxon>
        <taxon>Pseudomonadota</taxon>
        <taxon>Betaproteobacteria</taxon>
        <taxon>Burkholderiales</taxon>
        <taxon>Burkholderiaceae</taxon>
        <taxon>Robbsia</taxon>
    </lineage>
</organism>